<keyword evidence="4" id="KW-0540">Nuclease</keyword>
<keyword evidence="5" id="KW-0479">Metal-binding</keyword>
<sequence>MHFKKYGTVENNIYYVIDTSAILSGKINIAAGNLIFPESVINEIQHGNIKYLIDSMENIRVYRPEEGYLNIVKEASKKTGDYNVLSSTDMDIIALALQFNAIIITDDYAIQNVASRLKIKYSGASINEIKREIRWLYRCTGCHKIYNEDIKECPVCGHKLKRFTKKL</sequence>
<dbReference type="GO" id="GO:0046872">
    <property type="term" value="F:metal ion binding"/>
    <property type="evidence" value="ECO:0007669"/>
    <property type="project" value="UniProtKB-KW"/>
</dbReference>
<dbReference type="GO" id="GO:0005737">
    <property type="term" value="C:cytoplasm"/>
    <property type="evidence" value="ECO:0007669"/>
    <property type="project" value="UniProtKB-ARBA"/>
</dbReference>
<dbReference type="GO" id="GO:0030490">
    <property type="term" value="P:maturation of SSU-rRNA"/>
    <property type="evidence" value="ECO:0007669"/>
    <property type="project" value="TreeGrafter"/>
</dbReference>
<comment type="similarity">
    <text evidence="1">Belongs to the NOB1 family.</text>
</comment>
<dbReference type="SMART" id="SM00670">
    <property type="entry name" value="PINc"/>
    <property type="match status" value="1"/>
</dbReference>
<evidence type="ECO:0000256" key="1">
    <source>
        <dbReference type="ARBA" id="ARBA00005858"/>
    </source>
</evidence>
<reference evidence="9 10" key="1">
    <citation type="submission" date="2015-09" db="EMBL/GenBank/DDBJ databases">
        <title>Draft genome sequence of Acidiplasma aeolicum DSM 18409.</title>
        <authorList>
            <person name="Hemp J."/>
        </authorList>
    </citation>
    <scope>NUCLEOTIDE SEQUENCE [LARGE SCALE GENOMIC DNA]</scope>
    <source>
        <strain evidence="9 10">V</strain>
    </source>
</reference>
<dbReference type="InterPro" id="IPR029060">
    <property type="entry name" value="PIN-like_dom_sf"/>
</dbReference>
<dbReference type="PATRIC" id="fig|507754.4.peg.477"/>
<dbReference type="GO" id="GO:0030688">
    <property type="term" value="C:preribosome, small subunit precursor"/>
    <property type="evidence" value="ECO:0007669"/>
    <property type="project" value="TreeGrafter"/>
</dbReference>
<protein>
    <recommendedName>
        <fullName evidence="2">Endoribonuclease Nob1</fullName>
    </recommendedName>
</protein>
<dbReference type="InterPro" id="IPR033411">
    <property type="entry name" value="Ribonuclease_PIN"/>
</dbReference>
<dbReference type="EMBL" id="LJCQ01000410">
    <property type="protein sequence ID" value="KPV44710.1"/>
    <property type="molecule type" value="Genomic_DNA"/>
</dbReference>
<dbReference type="CDD" id="cd09876">
    <property type="entry name" value="PIN_Nob1-like"/>
    <property type="match status" value="1"/>
</dbReference>
<dbReference type="Gene3D" id="2.20.28.10">
    <property type="match status" value="1"/>
</dbReference>
<evidence type="ECO:0000256" key="2">
    <source>
        <dbReference type="ARBA" id="ARBA00021078"/>
    </source>
</evidence>
<evidence type="ECO:0000313" key="10">
    <source>
        <dbReference type="Proteomes" id="UP000050515"/>
    </source>
</evidence>
<evidence type="ECO:0000256" key="4">
    <source>
        <dbReference type="ARBA" id="ARBA00022722"/>
    </source>
</evidence>
<keyword evidence="6" id="KW-0378">Hydrolase</keyword>
<dbReference type="PANTHER" id="PTHR12814">
    <property type="entry name" value="RNA-BINDING PROTEIN NOB1"/>
    <property type="match status" value="1"/>
</dbReference>
<dbReference type="Gene3D" id="3.40.50.1010">
    <property type="entry name" value="5'-nuclease"/>
    <property type="match status" value="1"/>
</dbReference>
<dbReference type="FunFam" id="3.40.50.1010:FF:000020">
    <property type="entry name" value="20S-pre-rRNA D-site endonuclease NOB1"/>
    <property type="match status" value="1"/>
</dbReference>
<proteinExistence type="inferred from homology"/>
<evidence type="ECO:0000313" key="9">
    <source>
        <dbReference type="EMBL" id="KPV44710.1"/>
    </source>
</evidence>
<dbReference type="PANTHER" id="PTHR12814:SF2">
    <property type="entry name" value="RNA-BINDING PROTEIN NOB1"/>
    <property type="match status" value="1"/>
</dbReference>
<dbReference type="InterPro" id="IPR039907">
    <property type="entry name" value="NOB1"/>
</dbReference>
<dbReference type="SUPFAM" id="SSF88723">
    <property type="entry name" value="PIN domain-like"/>
    <property type="match status" value="1"/>
</dbReference>
<gene>
    <name evidence="9" type="ORF">SE19_08625</name>
</gene>
<evidence type="ECO:0000256" key="5">
    <source>
        <dbReference type="ARBA" id="ARBA00022723"/>
    </source>
</evidence>
<comment type="caution">
    <text evidence="9">The sequence shown here is derived from an EMBL/GenBank/DDBJ whole genome shotgun (WGS) entry which is preliminary data.</text>
</comment>
<feature type="domain" description="PIN" evidence="8">
    <location>
        <begin position="13"/>
        <end position="112"/>
    </location>
</feature>
<evidence type="ECO:0000256" key="3">
    <source>
        <dbReference type="ARBA" id="ARBA00022649"/>
    </source>
</evidence>
<dbReference type="Proteomes" id="UP000050515">
    <property type="component" value="Unassembled WGS sequence"/>
</dbReference>
<evidence type="ECO:0000259" key="8">
    <source>
        <dbReference type="SMART" id="SM00670"/>
    </source>
</evidence>
<evidence type="ECO:0000256" key="6">
    <source>
        <dbReference type="ARBA" id="ARBA00022801"/>
    </source>
</evidence>
<accession>A0A0P9CG00</accession>
<dbReference type="GO" id="GO:0016787">
    <property type="term" value="F:hydrolase activity"/>
    <property type="evidence" value="ECO:0007669"/>
    <property type="project" value="UniProtKB-KW"/>
</dbReference>
<keyword evidence="3" id="KW-1277">Toxin-antitoxin system</keyword>
<evidence type="ECO:0000256" key="7">
    <source>
        <dbReference type="ARBA" id="ARBA00045770"/>
    </source>
</evidence>
<comment type="function">
    <text evidence="7">Toxic component of a type II toxin-antitoxin (TA) system. Processes pre-16S-rRNA at its 3' end (the D-site) to yield the mature 3' end.</text>
</comment>
<dbReference type="GO" id="GO:0004521">
    <property type="term" value="F:RNA endonuclease activity"/>
    <property type="evidence" value="ECO:0007669"/>
    <property type="project" value="TreeGrafter"/>
</dbReference>
<organism evidence="9 10">
    <name type="scientific">Acidiplasma aeolicum</name>
    <dbReference type="NCBI Taxonomy" id="507754"/>
    <lineage>
        <taxon>Archaea</taxon>
        <taxon>Methanobacteriati</taxon>
        <taxon>Thermoplasmatota</taxon>
        <taxon>Thermoplasmata</taxon>
        <taxon>Thermoplasmatales</taxon>
        <taxon>Ferroplasmaceae</taxon>
        <taxon>Acidiplasma</taxon>
    </lineage>
</organism>
<dbReference type="AlphaFoldDB" id="A0A0P9CG00"/>
<dbReference type="InterPro" id="IPR002716">
    <property type="entry name" value="PIN_dom"/>
</dbReference>
<name>A0A0P9CG00_9ARCH</name>
<dbReference type="Pfam" id="PF17146">
    <property type="entry name" value="PIN_6"/>
    <property type="match status" value="1"/>
</dbReference>